<dbReference type="SUPFAM" id="SSF50630">
    <property type="entry name" value="Acid proteases"/>
    <property type="match status" value="1"/>
</dbReference>
<sequence>MTKKILLSLPKLFGFLFIILAFNSCKKDKTTTPQKPTVNPVTLGLYEYASGVNKRIFLPVTQVGTKAVTYYTVFDTGSSGMTLDADGILPASMITSSGIQVTGDSVVVNGITVTKTTGIISFGDNLSGTKEYGNLAYANITIGDQLGNLSLKRVPFFLYYKIVDNNNNKFPAHSSDVFGVGPGTSYVISQIQSPLQYFETGSNLTGGFKLATLNKSMFSTAGNYVSNLLTIGLTNTDLSSSGFIMHGLSRFNVGGYSPNIPATISYSGKTIAATVLFDTGTPSTTVIEDKLATTAIGNLPANSTVTVTTNQGFVYTYTTTSTSNLTEVQNPANTGDSRTIFSLDFFISNEYLTDYGNHRIGLKNN</sequence>
<dbReference type="Proteomes" id="UP000270046">
    <property type="component" value="Chromosome"/>
</dbReference>
<evidence type="ECO:0000313" key="1">
    <source>
        <dbReference type="EMBL" id="AYL96187.1"/>
    </source>
</evidence>
<evidence type="ECO:0000313" key="2">
    <source>
        <dbReference type="Proteomes" id="UP000270046"/>
    </source>
</evidence>
<accession>A0A494VLP5</accession>
<dbReference type="OrthoDB" id="790019at2"/>
<organism evidence="1 2">
    <name type="scientific">Mucilaginibacter celer</name>
    <dbReference type="NCBI Taxonomy" id="2305508"/>
    <lineage>
        <taxon>Bacteria</taxon>
        <taxon>Pseudomonadati</taxon>
        <taxon>Bacteroidota</taxon>
        <taxon>Sphingobacteriia</taxon>
        <taxon>Sphingobacteriales</taxon>
        <taxon>Sphingobacteriaceae</taxon>
        <taxon>Mucilaginibacter</taxon>
    </lineage>
</organism>
<name>A0A494VLP5_9SPHI</name>
<evidence type="ECO:0008006" key="3">
    <source>
        <dbReference type="Google" id="ProtNLM"/>
    </source>
</evidence>
<dbReference type="AlphaFoldDB" id="A0A494VLP5"/>
<proteinExistence type="predicted"/>
<dbReference type="EMBL" id="CP032869">
    <property type="protein sequence ID" value="AYL96187.1"/>
    <property type="molecule type" value="Genomic_DNA"/>
</dbReference>
<keyword evidence="2" id="KW-1185">Reference proteome</keyword>
<dbReference type="KEGG" id="muh:HYN43_013190"/>
<dbReference type="RefSeq" id="WP_119409791.1">
    <property type="nucleotide sequence ID" value="NZ_CP032869.1"/>
</dbReference>
<reference evidence="1 2" key="1">
    <citation type="submission" date="2018-10" db="EMBL/GenBank/DDBJ databases">
        <title>Genome sequencing of Mucilaginibacter sp. HYN0043.</title>
        <authorList>
            <person name="Kim M."/>
            <person name="Yi H."/>
        </authorList>
    </citation>
    <scope>NUCLEOTIDE SEQUENCE [LARGE SCALE GENOMIC DNA]</scope>
    <source>
        <strain evidence="1 2">HYN0043</strain>
    </source>
</reference>
<dbReference type="InterPro" id="IPR021109">
    <property type="entry name" value="Peptidase_aspartic_dom_sf"/>
</dbReference>
<protein>
    <recommendedName>
        <fullName evidence="3">Peptidase A1 domain-containing protein</fullName>
    </recommendedName>
</protein>
<gene>
    <name evidence="1" type="ORF">HYN43_013190</name>
</gene>